<dbReference type="Proteomes" id="UP000197065">
    <property type="component" value="Unassembled WGS sequence"/>
</dbReference>
<reference evidence="3 4" key="1">
    <citation type="submission" date="2017-06" db="EMBL/GenBank/DDBJ databases">
        <authorList>
            <person name="Kim H.J."/>
            <person name="Triplett B.A."/>
        </authorList>
    </citation>
    <scope>NUCLEOTIDE SEQUENCE [LARGE SCALE GENOMIC DNA]</scope>
    <source>
        <strain evidence="3 4">B29T1</strain>
    </source>
</reference>
<evidence type="ECO:0000313" key="4">
    <source>
        <dbReference type="Proteomes" id="UP000197065"/>
    </source>
</evidence>
<feature type="domain" description="Calcineurin-like phosphoesterase" evidence="2">
    <location>
        <begin position="49"/>
        <end position="180"/>
    </location>
</feature>
<evidence type="ECO:0000313" key="3">
    <source>
        <dbReference type="EMBL" id="SNB70300.1"/>
    </source>
</evidence>
<dbReference type="SUPFAM" id="SSF56300">
    <property type="entry name" value="Metallo-dependent phosphatases"/>
    <property type="match status" value="1"/>
</dbReference>
<dbReference type="Gene3D" id="3.60.21.10">
    <property type="match status" value="1"/>
</dbReference>
<name>A0A212RDC2_9PROT</name>
<evidence type="ECO:0000256" key="1">
    <source>
        <dbReference type="ARBA" id="ARBA00008950"/>
    </source>
</evidence>
<dbReference type="AlphaFoldDB" id="A0A212RDC2"/>
<keyword evidence="4" id="KW-1185">Reference proteome</keyword>
<proteinExistence type="inferred from homology"/>
<evidence type="ECO:0000259" key="2">
    <source>
        <dbReference type="Pfam" id="PF12850"/>
    </source>
</evidence>
<dbReference type="InterPro" id="IPR029052">
    <property type="entry name" value="Metallo-depent_PP-like"/>
</dbReference>
<dbReference type="Pfam" id="PF12850">
    <property type="entry name" value="Metallophos_2"/>
    <property type="match status" value="1"/>
</dbReference>
<sequence>MERPAAAGQRPEGAADGYGLDALALEEVDGWLRIWHERKETSMAPGGKVWFTSDTHFNDPRVLGIDRRPYATLALHDAALEAGWNEVVAASDEVWHLGDVARLSKAEIGSLLGRLNGVKHLIVGNNDGASTLEAEGWASVRTYHELFLEGRHLILCHYPFRTWNQMGRKSIDLHGHSHGALSPMTRQYDVGVDVWSYRPVDLATILATRRRAARGGGVKRLATGEGEER</sequence>
<gene>
    <name evidence="3" type="ORF">SAMN07250955_107163</name>
</gene>
<comment type="similarity">
    <text evidence="1">Belongs to the metallophosphoesterase superfamily. YfcE family.</text>
</comment>
<dbReference type="RefSeq" id="WP_243389859.1">
    <property type="nucleotide sequence ID" value="NZ_FYEH01000007.1"/>
</dbReference>
<accession>A0A212RDC2</accession>
<organism evidence="3 4">
    <name type="scientific">Arboricoccus pini</name>
    <dbReference type="NCBI Taxonomy" id="1963835"/>
    <lineage>
        <taxon>Bacteria</taxon>
        <taxon>Pseudomonadati</taxon>
        <taxon>Pseudomonadota</taxon>
        <taxon>Alphaproteobacteria</taxon>
        <taxon>Geminicoccales</taxon>
        <taxon>Geminicoccaceae</taxon>
        <taxon>Arboricoccus</taxon>
    </lineage>
</organism>
<protein>
    <submittedName>
        <fullName evidence="3">Calcineurin-like phosphoesterase superfamily protein</fullName>
    </submittedName>
</protein>
<dbReference type="InterPro" id="IPR024654">
    <property type="entry name" value="Calcineurin-like_PHP_lpxH"/>
</dbReference>
<dbReference type="EMBL" id="FYEH01000007">
    <property type="protein sequence ID" value="SNB70300.1"/>
    <property type="molecule type" value="Genomic_DNA"/>
</dbReference>